<protein>
    <submittedName>
        <fullName evidence="2">Uncharacterized protein</fullName>
    </submittedName>
</protein>
<reference evidence="2" key="2">
    <citation type="submission" date="2020-09" db="EMBL/GenBank/DDBJ databases">
        <authorList>
            <person name="Sun Q."/>
            <person name="Zhou Y."/>
        </authorList>
    </citation>
    <scope>NUCLEOTIDE SEQUENCE</scope>
    <source>
        <strain evidence="2">CGMCC 1.16067</strain>
    </source>
</reference>
<accession>A0A917EZX7</accession>
<organism evidence="2 3">
    <name type="scientific">Marmoricola endophyticus</name>
    <dbReference type="NCBI Taxonomy" id="2040280"/>
    <lineage>
        <taxon>Bacteria</taxon>
        <taxon>Bacillati</taxon>
        <taxon>Actinomycetota</taxon>
        <taxon>Actinomycetes</taxon>
        <taxon>Propionibacteriales</taxon>
        <taxon>Nocardioidaceae</taxon>
        <taxon>Marmoricola</taxon>
    </lineage>
</organism>
<comment type="caution">
    <text evidence="2">The sequence shown here is derived from an EMBL/GenBank/DDBJ whole genome shotgun (WGS) entry which is preliminary data.</text>
</comment>
<dbReference type="AlphaFoldDB" id="A0A917EZX7"/>
<proteinExistence type="predicted"/>
<dbReference type="EMBL" id="BMKQ01000001">
    <property type="protein sequence ID" value="GGF34947.1"/>
    <property type="molecule type" value="Genomic_DNA"/>
</dbReference>
<gene>
    <name evidence="2" type="ORF">GCM10011519_05500</name>
</gene>
<sequence>MRASVWTLPVVATVAAAPVFAASPQCQRQTVNWATYAPNSQQGATVTATGAQAAPISVTTNGTGNTTAANNLTARNTQQGAVTGYLALTLPAGTSQVQTVTFTFSSAVTDLRFSLLDIDSASSTTNGTTTVAYYDSVQPSTGFTFTRPTGSTVTGSGTAAAPFIQPNNNTPVDPSSNAGNVDLVYAGPTTSVSIRYAQQGGSNSTVPVIGISNLSFLRSGC</sequence>
<feature type="signal peptide" evidence="1">
    <location>
        <begin position="1"/>
        <end position="21"/>
    </location>
</feature>
<feature type="chain" id="PRO_5038115881" evidence="1">
    <location>
        <begin position="22"/>
        <end position="221"/>
    </location>
</feature>
<evidence type="ECO:0000313" key="3">
    <source>
        <dbReference type="Proteomes" id="UP000649179"/>
    </source>
</evidence>
<evidence type="ECO:0000313" key="2">
    <source>
        <dbReference type="EMBL" id="GGF34947.1"/>
    </source>
</evidence>
<evidence type="ECO:0000256" key="1">
    <source>
        <dbReference type="SAM" id="SignalP"/>
    </source>
</evidence>
<name>A0A917EZX7_9ACTN</name>
<dbReference type="Proteomes" id="UP000649179">
    <property type="component" value="Unassembled WGS sequence"/>
</dbReference>
<keyword evidence="1" id="KW-0732">Signal</keyword>
<keyword evidence="3" id="KW-1185">Reference proteome</keyword>
<reference evidence="2" key="1">
    <citation type="journal article" date="2014" name="Int. J. Syst. Evol. Microbiol.">
        <title>Complete genome sequence of Corynebacterium casei LMG S-19264T (=DSM 44701T), isolated from a smear-ripened cheese.</title>
        <authorList>
            <consortium name="US DOE Joint Genome Institute (JGI-PGF)"/>
            <person name="Walter F."/>
            <person name="Albersmeier A."/>
            <person name="Kalinowski J."/>
            <person name="Ruckert C."/>
        </authorList>
    </citation>
    <scope>NUCLEOTIDE SEQUENCE</scope>
    <source>
        <strain evidence="2">CGMCC 1.16067</strain>
    </source>
</reference>